<evidence type="ECO:0000313" key="3">
    <source>
        <dbReference type="EMBL" id="RCV32633.1"/>
    </source>
</evidence>
<dbReference type="AlphaFoldDB" id="A0A368RRB2"/>
<dbReference type="EMBL" id="CM003534">
    <property type="protein sequence ID" value="RCV32633.1"/>
    <property type="molecule type" value="Genomic_DNA"/>
</dbReference>
<reference evidence="3" key="1">
    <citation type="journal article" date="2012" name="Nat. Biotechnol.">
        <title>Reference genome sequence of the model plant Setaria.</title>
        <authorList>
            <person name="Bennetzen J.L."/>
            <person name="Schmutz J."/>
            <person name="Wang H."/>
            <person name="Percifield R."/>
            <person name="Hawkins J."/>
            <person name="Pontaroli A.C."/>
            <person name="Estep M."/>
            <person name="Feng L."/>
            <person name="Vaughn J.N."/>
            <person name="Grimwood J."/>
            <person name="Jenkins J."/>
            <person name="Barry K."/>
            <person name="Lindquist E."/>
            <person name="Hellsten U."/>
            <person name="Deshpande S."/>
            <person name="Wang X."/>
            <person name="Wu X."/>
            <person name="Mitros T."/>
            <person name="Triplett J."/>
            <person name="Yang X."/>
            <person name="Ye C.Y."/>
            <person name="Mauro-Herrera M."/>
            <person name="Wang L."/>
            <person name="Li P."/>
            <person name="Sharma M."/>
            <person name="Sharma R."/>
            <person name="Ronald P.C."/>
            <person name="Panaud O."/>
            <person name="Kellogg E.A."/>
            <person name="Brutnell T.P."/>
            <person name="Doust A.N."/>
            <person name="Tuskan G.A."/>
            <person name="Rokhsar D."/>
            <person name="Devos K.M."/>
        </authorList>
    </citation>
    <scope>NUCLEOTIDE SEQUENCE [LARGE SCALE GENOMIC DNA]</scope>
    <source>
        <strain evidence="3">Yugu1</strain>
    </source>
</reference>
<feature type="transmembrane region" description="Helical" evidence="1">
    <location>
        <begin position="130"/>
        <end position="147"/>
    </location>
</feature>
<keyword evidence="1" id="KW-0812">Transmembrane</keyword>
<organism evidence="3">
    <name type="scientific">Setaria italica</name>
    <name type="common">Foxtail millet</name>
    <name type="synonym">Panicum italicum</name>
    <dbReference type="NCBI Taxonomy" id="4555"/>
    <lineage>
        <taxon>Eukaryota</taxon>
        <taxon>Viridiplantae</taxon>
        <taxon>Streptophyta</taxon>
        <taxon>Embryophyta</taxon>
        <taxon>Tracheophyta</taxon>
        <taxon>Spermatophyta</taxon>
        <taxon>Magnoliopsida</taxon>
        <taxon>Liliopsida</taxon>
        <taxon>Poales</taxon>
        <taxon>Poaceae</taxon>
        <taxon>PACMAD clade</taxon>
        <taxon>Panicoideae</taxon>
        <taxon>Panicodae</taxon>
        <taxon>Paniceae</taxon>
        <taxon>Cenchrinae</taxon>
        <taxon>Setaria</taxon>
    </lineage>
</organism>
<evidence type="ECO:0000256" key="1">
    <source>
        <dbReference type="SAM" id="Phobius"/>
    </source>
</evidence>
<dbReference type="PANTHER" id="PTHR31325">
    <property type="entry name" value="OS01G0798800 PROTEIN-RELATED"/>
    <property type="match status" value="1"/>
</dbReference>
<feature type="transmembrane region" description="Helical" evidence="1">
    <location>
        <begin position="45"/>
        <end position="67"/>
    </location>
</feature>
<feature type="domain" description="DUF4220" evidence="2">
    <location>
        <begin position="48"/>
        <end position="390"/>
    </location>
</feature>
<dbReference type="InterPro" id="IPR025315">
    <property type="entry name" value="DUF4220"/>
</dbReference>
<keyword evidence="1" id="KW-1133">Transmembrane helix</keyword>
<feature type="transmembrane region" description="Helical" evidence="1">
    <location>
        <begin position="12"/>
        <end position="33"/>
    </location>
</feature>
<dbReference type="InterPro" id="IPR007658">
    <property type="entry name" value="DUF594"/>
</dbReference>
<evidence type="ECO:0000259" key="2">
    <source>
        <dbReference type="Pfam" id="PF13968"/>
    </source>
</evidence>
<accession>A0A368RRB2</accession>
<keyword evidence="1" id="KW-0472">Membrane</keyword>
<feature type="transmembrane region" description="Helical" evidence="1">
    <location>
        <begin position="106"/>
        <end position="124"/>
    </location>
</feature>
<dbReference type="Pfam" id="PF04578">
    <property type="entry name" value="DUF594"/>
    <property type="match status" value="1"/>
</dbReference>
<dbReference type="Pfam" id="PF13968">
    <property type="entry name" value="DUF4220"/>
    <property type="match status" value="1"/>
</dbReference>
<proteinExistence type="predicted"/>
<dbReference type="OrthoDB" id="676705at2759"/>
<feature type="transmembrane region" description="Helical" evidence="1">
    <location>
        <begin position="301"/>
        <end position="333"/>
    </location>
</feature>
<sequence>MARGPLDLWNEWATQILVLLSLKLQVVLLLLAGIRRRQASRVLTFILWVAYQLADSTAIYALGHLFLSNAARDHQLVAFWAPFLLLHLGGPDNITAYALQDNELWLRHLLTLIVQVLGAAYVLYKHIAGNGSMIVLAAILMFTVGVVKYGERTWALRCGNMDSIRRALKQQTPPRHNHIHRHDQWLDEEELQVRRAHSQFHICKRAIVDSSDDIDSHDTAGTTELLGTANQETWYQERESHMWTMMEMELSLMYDILYTKAAVIHTWFGYCVRLVSPIVAASSLLLFHLSGKEGHSRVDVAVTYVLLAGALLLESISLLSALGSTWTFAFLYATSWTWLRYTFLCSGKWDQLRHAVVYLRRLVKMITGGRSSRSARRWSGAMGQYNMLHFCTRNRPTRSLFGMLAVMLGSKELWDKKHYSGTDQISDMIKKVVNKYIHRLHEMGRFNALGVLRKKWSQEALERWKLYERVREYIGVELQEGVIIWHIATDIFLACSAAERGLEEVKAVRAMSNYMMFLLVDRPEMLPGLAQTRLYERTCMNLVEIWENAEHPTPRHGGNTFTTLFRLRDDPNSYSRMEEIEKLASILRGRDPNFSNKAPRLSYATIIANILLEKETSSSLQLLLEVWTDILVYAGNRCSRESHAKKLNDGGELITILWLMIEHLHQASLDTQGKP</sequence>
<reference evidence="3" key="2">
    <citation type="submission" date="2015-07" db="EMBL/GenBank/DDBJ databases">
        <authorList>
            <person name="Noorani M."/>
        </authorList>
    </citation>
    <scope>NUCLEOTIDE SEQUENCE</scope>
    <source>
        <strain evidence="3">Yugu1</strain>
    </source>
</reference>
<name>A0A368RRB2_SETIT</name>
<dbReference type="STRING" id="4555.A0A368RRB2"/>
<feature type="transmembrane region" description="Helical" evidence="1">
    <location>
        <begin position="79"/>
        <end position="99"/>
    </location>
</feature>
<feature type="transmembrane region" description="Helical" evidence="1">
    <location>
        <begin position="267"/>
        <end position="289"/>
    </location>
</feature>
<gene>
    <name evidence="3" type="ORF">SETIT_7G018600v2</name>
</gene>
<protein>
    <recommendedName>
        <fullName evidence="2">DUF4220 domain-containing protein</fullName>
    </recommendedName>
</protein>